<sequence>MSEKVILEATFNPSVKTYWLVSLLLFSTLIVIGIPFLIISIPLFYFISGRTLAAMSATITERKLVVKRGILNKEEKSIPLEKITDVAMVQGPLMRLFNLYRLSFETAGQSAQGALVSLIGINDAANFRETILTQKDQIASGMKSTSNSTDNDQTEMSLLIDSVKRIEVLLEKLVSAK</sequence>
<organism evidence="3 4">
    <name type="scientific">Alteromonas genovensis</name>
    <dbReference type="NCBI Taxonomy" id="471225"/>
    <lineage>
        <taxon>Bacteria</taxon>
        <taxon>Pseudomonadati</taxon>
        <taxon>Pseudomonadota</taxon>
        <taxon>Gammaproteobacteria</taxon>
        <taxon>Alteromonadales</taxon>
        <taxon>Alteromonadaceae</taxon>
        <taxon>Alteromonas/Salinimonas group</taxon>
        <taxon>Alteromonas</taxon>
    </lineage>
</organism>
<evidence type="ECO:0000256" key="1">
    <source>
        <dbReference type="SAM" id="Phobius"/>
    </source>
</evidence>
<dbReference type="Proteomes" id="UP000471381">
    <property type="component" value="Unassembled WGS sequence"/>
</dbReference>
<dbReference type="InterPro" id="IPR005182">
    <property type="entry name" value="YdbS-like_PH"/>
</dbReference>
<evidence type="ECO:0000313" key="3">
    <source>
        <dbReference type="EMBL" id="NDW16418.1"/>
    </source>
</evidence>
<dbReference type="RefSeq" id="WP_163107039.1">
    <property type="nucleotide sequence ID" value="NZ_JAAAWO010000009.1"/>
</dbReference>
<evidence type="ECO:0000313" key="4">
    <source>
        <dbReference type="Proteomes" id="UP000471381"/>
    </source>
</evidence>
<proteinExistence type="predicted"/>
<dbReference type="PANTHER" id="PTHR37938">
    <property type="entry name" value="BLL0215 PROTEIN"/>
    <property type="match status" value="1"/>
</dbReference>
<dbReference type="EMBL" id="JAAAWO010000009">
    <property type="protein sequence ID" value="NDW16418.1"/>
    <property type="molecule type" value="Genomic_DNA"/>
</dbReference>
<evidence type="ECO:0000259" key="2">
    <source>
        <dbReference type="Pfam" id="PF03703"/>
    </source>
</evidence>
<dbReference type="Pfam" id="PF03703">
    <property type="entry name" value="bPH_2"/>
    <property type="match status" value="1"/>
</dbReference>
<dbReference type="PANTHER" id="PTHR37938:SF1">
    <property type="entry name" value="BLL0215 PROTEIN"/>
    <property type="match status" value="1"/>
</dbReference>
<name>A0A6N9TP37_9ALTE</name>
<comment type="caution">
    <text evidence="3">The sequence shown here is derived from an EMBL/GenBank/DDBJ whole genome shotgun (WGS) entry which is preliminary data.</text>
</comment>
<dbReference type="AlphaFoldDB" id="A0A6N9TP37"/>
<feature type="transmembrane region" description="Helical" evidence="1">
    <location>
        <begin position="20"/>
        <end position="47"/>
    </location>
</feature>
<gene>
    <name evidence="3" type="ORF">GTQ48_12915</name>
</gene>
<keyword evidence="1" id="KW-0812">Transmembrane</keyword>
<keyword evidence="1" id="KW-0472">Membrane</keyword>
<keyword evidence="4" id="KW-1185">Reference proteome</keyword>
<protein>
    <submittedName>
        <fullName evidence="3">PH domain-containing protein</fullName>
    </submittedName>
</protein>
<feature type="domain" description="YdbS-like PH" evidence="2">
    <location>
        <begin position="57"/>
        <end position="131"/>
    </location>
</feature>
<accession>A0A6N9TP37</accession>
<keyword evidence="1" id="KW-1133">Transmembrane helix</keyword>
<reference evidence="3 4" key="1">
    <citation type="submission" date="2020-01" db="EMBL/GenBank/DDBJ databases">
        <title>Genomes of bacteria type strains.</title>
        <authorList>
            <person name="Chen J."/>
            <person name="Zhu S."/>
            <person name="Yang J."/>
        </authorList>
    </citation>
    <scope>NUCLEOTIDE SEQUENCE [LARGE SCALE GENOMIC DNA]</scope>
    <source>
        <strain evidence="3 4">LMG 24078</strain>
    </source>
</reference>